<reference evidence="1 2" key="1">
    <citation type="journal article" date="2013" name="BMC Genomics">
        <title>Comparative genomics of Campylobacter concisus isolates reveals genetic diversity and provides insights into disease association.</title>
        <authorList>
            <person name="Deshpande N.P."/>
            <person name="Kaakoush N.O."/>
            <person name="Wilkins M.R."/>
            <person name="Mitchell H.M."/>
        </authorList>
    </citation>
    <scope>NUCLEOTIDE SEQUENCE [LARGE SCALE GENOMIC DNA]</scope>
    <source>
        <strain evidence="1 2">ATCC 51562</strain>
    </source>
</reference>
<sequence length="44" mass="5389">MTDYEFIRVLENARDLSKIDLLRFFTELAEKLKKTKETIRAKQW</sequence>
<name>U2F7F7_9BACT</name>
<dbReference type="EMBL" id="ANNI01000005">
    <property type="protein sequence ID" value="ERJ25880.1"/>
    <property type="molecule type" value="Genomic_DNA"/>
</dbReference>
<dbReference type="Proteomes" id="UP000016627">
    <property type="component" value="Unassembled WGS sequence"/>
</dbReference>
<dbReference type="RefSeq" id="WP_021091175.1">
    <property type="nucleotide sequence ID" value="NZ_ANNI01000005.1"/>
</dbReference>
<gene>
    <name evidence="1" type="ORF">ATCC51562_1619</name>
</gene>
<accession>U2F7F7</accession>
<organism evidence="1 2">
    <name type="scientific">Campylobacter concisus ATCC 51562</name>
    <dbReference type="NCBI Taxonomy" id="1242969"/>
    <lineage>
        <taxon>Bacteria</taxon>
        <taxon>Pseudomonadati</taxon>
        <taxon>Campylobacterota</taxon>
        <taxon>Epsilonproteobacteria</taxon>
        <taxon>Campylobacterales</taxon>
        <taxon>Campylobacteraceae</taxon>
        <taxon>Campylobacter</taxon>
    </lineage>
</organism>
<dbReference type="AlphaFoldDB" id="U2F7F7"/>
<dbReference type="PATRIC" id="fig|1242969.3.peg.1033"/>
<protein>
    <submittedName>
        <fullName evidence="1">Uncharacterized protein</fullName>
    </submittedName>
</protein>
<comment type="caution">
    <text evidence="1">The sequence shown here is derived from an EMBL/GenBank/DDBJ whole genome shotgun (WGS) entry which is preliminary data.</text>
</comment>
<proteinExistence type="predicted"/>
<evidence type="ECO:0000313" key="2">
    <source>
        <dbReference type="Proteomes" id="UP000016627"/>
    </source>
</evidence>
<evidence type="ECO:0000313" key="1">
    <source>
        <dbReference type="EMBL" id="ERJ25880.1"/>
    </source>
</evidence>